<dbReference type="EMBL" id="JBCNJP010000019">
    <property type="protein sequence ID" value="KAK9061996.1"/>
    <property type="molecule type" value="Genomic_DNA"/>
</dbReference>
<protein>
    <recommendedName>
        <fullName evidence="6">F-box domain-containing protein</fullName>
    </recommendedName>
</protein>
<comment type="caution">
    <text evidence="4">The sequence shown here is derived from an EMBL/GenBank/DDBJ whole genome shotgun (WGS) entry which is preliminary data.</text>
</comment>
<reference evidence="4 5" key="1">
    <citation type="submission" date="2024-04" db="EMBL/GenBank/DDBJ databases">
        <title>The reference genome of an endangered Asteraceae, Deinandra increscens subsp. villosa, native to the Central Coast of California.</title>
        <authorList>
            <person name="Guilliams M."/>
            <person name="Hasenstab-Lehman K."/>
            <person name="Meyer R."/>
            <person name="Mcevoy S."/>
        </authorList>
    </citation>
    <scope>NUCLEOTIDE SEQUENCE [LARGE SCALE GENOMIC DNA]</scope>
    <source>
        <tissue evidence="4">Leaf</tissue>
    </source>
</reference>
<dbReference type="InterPro" id="IPR001810">
    <property type="entry name" value="F-box_dom"/>
</dbReference>
<feature type="region of interest" description="Disordered" evidence="1">
    <location>
        <begin position="1"/>
        <end position="34"/>
    </location>
</feature>
<dbReference type="Proteomes" id="UP001408789">
    <property type="component" value="Unassembled WGS sequence"/>
</dbReference>
<sequence>MESKGEVHSDDGSDGSYELVNLDDYGSEPDDLNMGAVVSSSMDLSDSSSYDLLCSEVSDTLVLTEDEAFHTITDEEMKFLSSESAKGDMEFKSETNSDTAEGELGFKSAGDHVHLKGDMETKGETDSDATAEEGDMGFDSETSSGSKYKPVAHRVNKGKKRNLMTMLHESSDFALSEFPDQIKLKDDIKEVAKNHIIRYLPAKSLFKCRKVSKEWNKWISNPFFAHTQSNYFRKTSGFFQNSAAQSTISFISLEKSAYGVPYPSLSFIPDRIFIKCSCNGLLLCQSTNYDEEFYICNPANKQYIKLPTSSTYHGENPKIVLAFEPSSLNFEPCYQVICLFSIPYPDMGPVVHFDIYDSNTKSWMESDLICPDMDASDLKSGGISVNGVVYWETRGGELLACDFKNGIYSLQKLPVGEGGALSNIHGEVCYVRAEYDFSVKLCRVDVYGNAGLSLKNTIYVSVDDVEEGEFVDCTVLGNSCDDVIGLVVKASQGQKRLYTYHVGEEKVEGPGFFIHSEKLFPYVNSLVSINGA</sequence>
<name>A0AAP0GU90_9ASTR</name>
<feature type="domain" description="F-box associated beta-propeller type 1" evidence="3">
    <location>
        <begin position="271"/>
        <end position="414"/>
    </location>
</feature>
<feature type="domain" description="F-box" evidence="2">
    <location>
        <begin position="193"/>
        <end position="223"/>
    </location>
</feature>
<keyword evidence="5" id="KW-1185">Reference proteome</keyword>
<proteinExistence type="predicted"/>
<dbReference type="Pfam" id="PF00646">
    <property type="entry name" value="F-box"/>
    <property type="match status" value="1"/>
</dbReference>
<dbReference type="InterPro" id="IPR006527">
    <property type="entry name" value="F-box-assoc_dom_typ1"/>
</dbReference>
<gene>
    <name evidence="4" type="ORF">SSX86_019180</name>
</gene>
<evidence type="ECO:0000313" key="4">
    <source>
        <dbReference type="EMBL" id="KAK9061996.1"/>
    </source>
</evidence>
<feature type="region of interest" description="Disordered" evidence="1">
    <location>
        <begin position="92"/>
        <end position="152"/>
    </location>
</feature>
<evidence type="ECO:0008006" key="6">
    <source>
        <dbReference type="Google" id="ProtNLM"/>
    </source>
</evidence>
<dbReference type="AlphaFoldDB" id="A0AAP0GU90"/>
<evidence type="ECO:0000313" key="5">
    <source>
        <dbReference type="Proteomes" id="UP001408789"/>
    </source>
</evidence>
<dbReference type="SUPFAM" id="SSF81383">
    <property type="entry name" value="F-box domain"/>
    <property type="match status" value="1"/>
</dbReference>
<dbReference type="NCBIfam" id="TIGR01640">
    <property type="entry name" value="F_box_assoc_1"/>
    <property type="match status" value="1"/>
</dbReference>
<evidence type="ECO:0000256" key="1">
    <source>
        <dbReference type="SAM" id="MobiDB-lite"/>
    </source>
</evidence>
<dbReference type="InterPro" id="IPR017451">
    <property type="entry name" value="F-box-assoc_interact_dom"/>
</dbReference>
<evidence type="ECO:0000259" key="3">
    <source>
        <dbReference type="Pfam" id="PF07734"/>
    </source>
</evidence>
<accession>A0AAP0GU90</accession>
<dbReference type="PANTHER" id="PTHR35546">
    <property type="entry name" value="F-BOX PROTEIN INTERACTION DOMAIN PROTEIN-RELATED"/>
    <property type="match status" value="1"/>
</dbReference>
<feature type="compositionally biased region" description="Basic and acidic residues" evidence="1">
    <location>
        <begin position="1"/>
        <end position="11"/>
    </location>
</feature>
<organism evidence="4 5">
    <name type="scientific">Deinandra increscens subsp. villosa</name>
    <dbReference type="NCBI Taxonomy" id="3103831"/>
    <lineage>
        <taxon>Eukaryota</taxon>
        <taxon>Viridiplantae</taxon>
        <taxon>Streptophyta</taxon>
        <taxon>Embryophyta</taxon>
        <taxon>Tracheophyta</taxon>
        <taxon>Spermatophyta</taxon>
        <taxon>Magnoliopsida</taxon>
        <taxon>eudicotyledons</taxon>
        <taxon>Gunneridae</taxon>
        <taxon>Pentapetalae</taxon>
        <taxon>asterids</taxon>
        <taxon>campanulids</taxon>
        <taxon>Asterales</taxon>
        <taxon>Asteraceae</taxon>
        <taxon>Asteroideae</taxon>
        <taxon>Heliantheae alliance</taxon>
        <taxon>Madieae</taxon>
        <taxon>Madiinae</taxon>
        <taxon>Deinandra</taxon>
    </lineage>
</organism>
<dbReference type="InterPro" id="IPR055290">
    <property type="entry name" value="At3g26010-like"/>
</dbReference>
<dbReference type="InterPro" id="IPR036047">
    <property type="entry name" value="F-box-like_dom_sf"/>
</dbReference>
<feature type="compositionally biased region" description="Basic and acidic residues" evidence="1">
    <location>
        <begin position="109"/>
        <end position="125"/>
    </location>
</feature>
<dbReference type="Gene3D" id="1.20.1280.50">
    <property type="match status" value="1"/>
</dbReference>
<dbReference type="PANTHER" id="PTHR35546:SF25">
    <property type="entry name" value="F-BOX DOMAIN-CONTAINING PROTEIN"/>
    <property type="match status" value="1"/>
</dbReference>
<feature type="compositionally biased region" description="Acidic residues" evidence="1">
    <location>
        <begin position="126"/>
        <end position="138"/>
    </location>
</feature>
<evidence type="ECO:0000259" key="2">
    <source>
        <dbReference type="Pfam" id="PF00646"/>
    </source>
</evidence>
<dbReference type="Pfam" id="PF07734">
    <property type="entry name" value="FBA_1"/>
    <property type="match status" value="1"/>
</dbReference>